<feature type="compositionally biased region" description="Basic and acidic residues" evidence="6">
    <location>
        <begin position="41"/>
        <end position="55"/>
    </location>
</feature>
<comment type="similarity">
    <text evidence="1">Belongs to the bZIP family.</text>
</comment>
<feature type="region of interest" description="Disordered" evidence="6">
    <location>
        <begin position="285"/>
        <end position="333"/>
    </location>
</feature>
<name>A0ABR2ESA6_9ROSI</name>
<keyword evidence="2" id="KW-0805">Transcription regulation</keyword>
<proteinExistence type="inferred from homology"/>
<feature type="region of interest" description="Disordered" evidence="6">
    <location>
        <begin position="112"/>
        <end position="144"/>
    </location>
</feature>
<feature type="compositionally biased region" description="Polar residues" evidence="6">
    <location>
        <begin position="285"/>
        <end position="315"/>
    </location>
</feature>
<evidence type="ECO:0000313" key="7">
    <source>
        <dbReference type="EMBL" id="KAK8564911.1"/>
    </source>
</evidence>
<organism evidence="7 8">
    <name type="scientific">Hibiscus sabdariffa</name>
    <name type="common">roselle</name>
    <dbReference type="NCBI Taxonomy" id="183260"/>
    <lineage>
        <taxon>Eukaryota</taxon>
        <taxon>Viridiplantae</taxon>
        <taxon>Streptophyta</taxon>
        <taxon>Embryophyta</taxon>
        <taxon>Tracheophyta</taxon>
        <taxon>Spermatophyta</taxon>
        <taxon>Magnoliopsida</taxon>
        <taxon>eudicotyledons</taxon>
        <taxon>Gunneridae</taxon>
        <taxon>Pentapetalae</taxon>
        <taxon>rosids</taxon>
        <taxon>malvids</taxon>
        <taxon>Malvales</taxon>
        <taxon>Malvaceae</taxon>
        <taxon>Malvoideae</taxon>
        <taxon>Hibiscus</taxon>
    </lineage>
</organism>
<gene>
    <name evidence="7" type="ORF">V6N12_058490</name>
</gene>
<dbReference type="Proteomes" id="UP001472677">
    <property type="component" value="Unassembled WGS sequence"/>
</dbReference>
<accession>A0ABR2ESA6</accession>
<evidence type="ECO:0000256" key="4">
    <source>
        <dbReference type="ARBA" id="ARBA00023163"/>
    </source>
</evidence>
<evidence type="ECO:0000313" key="8">
    <source>
        <dbReference type="Proteomes" id="UP001472677"/>
    </source>
</evidence>
<protein>
    <submittedName>
        <fullName evidence="7">Uncharacterized protein</fullName>
    </submittedName>
</protein>
<reference evidence="7 8" key="1">
    <citation type="journal article" date="2024" name="G3 (Bethesda)">
        <title>Genome assembly of Hibiscus sabdariffa L. provides insights into metabolisms of medicinal natural products.</title>
        <authorList>
            <person name="Kim T."/>
        </authorList>
    </citation>
    <scope>NUCLEOTIDE SEQUENCE [LARGE SCALE GENOMIC DNA]</scope>
    <source>
        <strain evidence="7">TK-2024</strain>
        <tissue evidence="7">Old leaves</tissue>
    </source>
</reference>
<dbReference type="PANTHER" id="PTHR46408:SF10">
    <property type="entry name" value="BASIC LEUCINE ZIPPER 63"/>
    <property type="match status" value="1"/>
</dbReference>
<keyword evidence="3" id="KW-0238">DNA-binding</keyword>
<feature type="region of interest" description="Disordered" evidence="6">
    <location>
        <begin position="158"/>
        <end position="189"/>
    </location>
</feature>
<feature type="region of interest" description="Disordered" evidence="6">
    <location>
        <begin position="1"/>
        <end position="77"/>
    </location>
</feature>
<evidence type="ECO:0000256" key="5">
    <source>
        <dbReference type="ARBA" id="ARBA00023242"/>
    </source>
</evidence>
<keyword evidence="4" id="KW-0804">Transcription</keyword>
<evidence type="ECO:0000256" key="6">
    <source>
        <dbReference type="SAM" id="MobiDB-lite"/>
    </source>
</evidence>
<evidence type="ECO:0000256" key="3">
    <source>
        <dbReference type="ARBA" id="ARBA00023125"/>
    </source>
</evidence>
<feature type="compositionally biased region" description="Low complexity" evidence="6">
    <location>
        <begin position="59"/>
        <end position="70"/>
    </location>
</feature>
<keyword evidence="5" id="KW-0539">Nucleus</keyword>
<dbReference type="PANTHER" id="PTHR46408">
    <property type="entry name" value="BASIC LEUCINE ZIPPER 63"/>
    <property type="match status" value="1"/>
</dbReference>
<dbReference type="EMBL" id="JBBPBM010000010">
    <property type="protein sequence ID" value="KAK8564911.1"/>
    <property type="molecule type" value="Genomic_DNA"/>
</dbReference>
<sequence length="333" mass="35458">MKTVFSVEDSSSSAADEAKKPGPTMNPSASEEAFLKFVTEQVDKKEDGEEGETKGDLGNNGFSQSNGNSNVPLDMDEYQPSLKNKLDFACAALAMSRPSFVKPQDSAARADCGSQTTATLPVGSKATSKGAGDKDGNGPVGFPSYLSVQKKSGAQVRPITIGSSSDLSEKDELVGESETVENSDPAEGCSAKTQEGIFFKAIYRHYQKYNNALITNRILTANVEALEAKLWLNRNINKEDAAICWKSLQYIQECSAVPVKDGSKHPIYQAAANKPISTHDLRTNNALSEGSSVSGTNIGGATSLQGVTSSENLQKQIGKGASSRKPKFNREGK</sequence>
<keyword evidence="8" id="KW-1185">Reference proteome</keyword>
<evidence type="ECO:0000256" key="2">
    <source>
        <dbReference type="ARBA" id="ARBA00023015"/>
    </source>
</evidence>
<evidence type="ECO:0000256" key="1">
    <source>
        <dbReference type="ARBA" id="ARBA00007163"/>
    </source>
</evidence>
<comment type="caution">
    <text evidence="7">The sequence shown here is derived from an EMBL/GenBank/DDBJ whole genome shotgun (WGS) entry which is preliminary data.</text>
</comment>